<evidence type="ECO:0000313" key="7">
    <source>
        <dbReference type="EMBL" id="CAG8604726.1"/>
    </source>
</evidence>
<dbReference type="GO" id="GO:0016787">
    <property type="term" value="F:hydrolase activity"/>
    <property type="evidence" value="ECO:0007669"/>
    <property type="project" value="UniProtKB-KW"/>
</dbReference>
<feature type="non-terminal residue" evidence="7">
    <location>
        <position position="1"/>
    </location>
</feature>
<dbReference type="GO" id="GO:0003724">
    <property type="term" value="F:RNA helicase activity"/>
    <property type="evidence" value="ECO:0007669"/>
    <property type="project" value="UniProtKB-EC"/>
</dbReference>
<evidence type="ECO:0000256" key="3">
    <source>
        <dbReference type="ARBA" id="ARBA00022801"/>
    </source>
</evidence>
<dbReference type="PANTHER" id="PTHR47958">
    <property type="entry name" value="ATP-DEPENDENT RNA HELICASE DBP3"/>
    <property type="match status" value="1"/>
</dbReference>
<evidence type="ECO:0000256" key="5">
    <source>
        <dbReference type="ARBA" id="ARBA00022840"/>
    </source>
</evidence>
<dbReference type="AlphaFoldDB" id="A0A9N9CLZ6"/>
<comment type="caution">
    <text evidence="7">The sequence shown here is derived from an EMBL/GenBank/DDBJ whole genome shotgun (WGS) entry which is preliminary data.</text>
</comment>
<dbReference type="SUPFAM" id="SSF52540">
    <property type="entry name" value="P-loop containing nucleoside triphosphate hydrolases"/>
    <property type="match status" value="1"/>
</dbReference>
<dbReference type="OrthoDB" id="196131at2759"/>
<keyword evidence="3" id="KW-0378">Hydrolase</keyword>
<keyword evidence="4" id="KW-0347">Helicase</keyword>
<keyword evidence="2" id="KW-0547">Nucleotide-binding</keyword>
<dbReference type="PROSITE" id="PS51194">
    <property type="entry name" value="HELICASE_CTER"/>
    <property type="match status" value="1"/>
</dbReference>
<dbReference type="CDD" id="cd18787">
    <property type="entry name" value="SF2_C_DEAD"/>
    <property type="match status" value="1"/>
</dbReference>
<protein>
    <recommendedName>
        <fullName evidence="1">RNA helicase</fullName>
        <ecNumber evidence="1">3.6.4.13</ecNumber>
    </recommendedName>
</protein>
<dbReference type="EMBL" id="CAJVPK010002027">
    <property type="protein sequence ID" value="CAG8604726.1"/>
    <property type="molecule type" value="Genomic_DNA"/>
</dbReference>
<sequence>MDQKENKTLIFTGTKRTADEITKYLRQDGWPALAIHGDKAQTERDWVLSEFRSGKSPIMVATDVASRGIDVKDVKLVINYDFPTNVEDYVHRIGRTGRGGAKGQAITFFTMENAKQAKDLVNILREANQEVDPKLLELMKIAAASSGNNMVLVKQKLIL</sequence>
<evidence type="ECO:0000256" key="2">
    <source>
        <dbReference type="ARBA" id="ARBA00022741"/>
    </source>
</evidence>
<dbReference type="GO" id="GO:0005524">
    <property type="term" value="F:ATP binding"/>
    <property type="evidence" value="ECO:0007669"/>
    <property type="project" value="UniProtKB-KW"/>
</dbReference>
<name>A0A9N9CLZ6_9GLOM</name>
<evidence type="ECO:0000313" key="8">
    <source>
        <dbReference type="Proteomes" id="UP000789706"/>
    </source>
</evidence>
<dbReference type="Gene3D" id="3.40.50.300">
    <property type="entry name" value="P-loop containing nucleotide triphosphate hydrolases"/>
    <property type="match status" value="1"/>
</dbReference>
<evidence type="ECO:0000256" key="1">
    <source>
        <dbReference type="ARBA" id="ARBA00012552"/>
    </source>
</evidence>
<keyword evidence="8" id="KW-1185">Reference proteome</keyword>
<dbReference type="InterPro" id="IPR001650">
    <property type="entry name" value="Helicase_C-like"/>
</dbReference>
<keyword evidence="5" id="KW-0067">ATP-binding</keyword>
<dbReference type="FunFam" id="3.40.50.300:FF:000008">
    <property type="entry name" value="ATP-dependent RNA helicase RhlB"/>
    <property type="match status" value="1"/>
</dbReference>
<proteinExistence type="predicted"/>
<dbReference type="SMART" id="SM00490">
    <property type="entry name" value="HELICc"/>
    <property type="match status" value="1"/>
</dbReference>
<accession>A0A9N9CLZ6</accession>
<evidence type="ECO:0000256" key="4">
    <source>
        <dbReference type="ARBA" id="ARBA00022806"/>
    </source>
</evidence>
<reference evidence="7" key="1">
    <citation type="submission" date="2021-06" db="EMBL/GenBank/DDBJ databases">
        <authorList>
            <person name="Kallberg Y."/>
            <person name="Tangrot J."/>
            <person name="Rosling A."/>
        </authorList>
    </citation>
    <scope>NUCLEOTIDE SEQUENCE</scope>
    <source>
        <strain evidence="7">AZ414A</strain>
    </source>
</reference>
<organism evidence="7 8">
    <name type="scientific">Diversispora eburnea</name>
    <dbReference type="NCBI Taxonomy" id="1213867"/>
    <lineage>
        <taxon>Eukaryota</taxon>
        <taxon>Fungi</taxon>
        <taxon>Fungi incertae sedis</taxon>
        <taxon>Mucoromycota</taxon>
        <taxon>Glomeromycotina</taxon>
        <taxon>Glomeromycetes</taxon>
        <taxon>Diversisporales</taxon>
        <taxon>Diversisporaceae</taxon>
        <taxon>Diversispora</taxon>
    </lineage>
</organism>
<dbReference type="Pfam" id="PF00271">
    <property type="entry name" value="Helicase_C"/>
    <property type="match status" value="1"/>
</dbReference>
<dbReference type="EC" id="3.6.4.13" evidence="1"/>
<evidence type="ECO:0000259" key="6">
    <source>
        <dbReference type="PROSITE" id="PS51194"/>
    </source>
</evidence>
<dbReference type="Proteomes" id="UP000789706">
    <property type="component" value="Unassembled WGS sequence"/>
</dbReference>
<feature type="domain" description="Helicase C-terminal" evidence="6">
    <location>
        <begin position="1"/>
        <end position="139"/>
    </location>
</feature>
<gene>
    <name evidence="7" type="ORF">DEBURN_LOCUS9694</name>
</gene>
<dbReference type="InterPro" id="IPR027417">
    <property type="entry name" value="P-loop_NTPase"/>
</dbReference>